<dbReference type="RefSeq" id="WP_059612542.1">
    <property type="nucleotide sequence ID" value="NZ_LOTK01000067.1"/>
</dbReference>
<dbReference type="EMBL" id="LOTN01000071">
    <property type="protein sequence ID" value="KUZ81816.1"/>
    <property type="molecule type" value="Genomic_DNA"/>
</dbReference>
<proteinExistence type="predicted"/>
<evidence type="ECO:0000313" key="2">
    <source>
        <dbReference type="Proteomes" id="UP000065521"/>
    </source>
</evidence>
<gene>
    <name evidence="1" type="ORF">WI38_30765</name>
</gene>
<protein>
    <submittedName>
        <fullName evidence="1">Uncharacterized protein</fullName>
    </submittedName>
</protein>
<reference evidence="1 2" key="1">
    <citation type="submission" date="2015-11" db="EMBL/GenBank/DDBJ databases">
        <title>Expanding the genomic diversity of Burkholderia species for the development of highly accurate diagnostics.</title>
        <authorList>
            <person name="Sahl J."/>
            <person name="Keim P."/>
            <person name="Wagner D."/>
        </authorList>
    </citation>
    <scope>NUCLEOTIDE SEQUENCE [LARGE SCALE GENOMIC DNA]</scope>
    <source>
        <strain evidence="1 2">RF32-BP4</strain>
    </source>
</reference>
<dbReference type="AlphaFoldDB" id="A0A102KVH6"/>
<dbReference type="Proteomes" id="UP000065521">
    <property type="component" value="Unassembled WGS sequence"/>
</dbReference>
<comment type="caution">
    <text evidence="1">The sequence shown here is derived from an EMBL/GenBank/DDBJ whole genome shotgun (WGS) entry which is preliminary data.</text>
</comment>
<accession>A0A102KVH6</accession>
<name>A0A102KVH6_9BURK</name>
<sequence length="88" mass="9673">MPLPSIYLTAPMASTDSEIWFSAYGFGWGYAAYALTPDTLRQHLGAADASHRQLLLAFELNRQRILRAVALCPLPLAGERVTLLPSDL</sequence>
<organism evidence="1 2">
    <name type="scientific">Burkholderia ubonensis</name>
    <dbReference type="NCBI Taxonomy" id="101571"/>
    <lineage>
        <taxon>Bacteria</taxon>
        <taxon>Pseudomonadati</taxon>
        <taxon>Pseudomonadota</taxon>
        <taxon>Betaproteobacteria</taxon>
        <taxon>Burkholderiales</taxon>
        <taxon>Burkholderiaceae</taxon>
        <taxon>Burkholderia</taxon>
        <taxon>Burkholderia cepacia complex</taxon>
    </lineage>
</organism>
<evidence type="ECO:0000313" key="1">
    <source>
        <dbReference type="EMBL" id="KUZ81816.1"/>
    </source>
</evidence>